<dbReference type="Pfam" id="PF16026">
    <property type="entry name" value="MIEAP"/>
    <property type="match status" value="1"/>
</dbReference>
<accession>A0ABQ9DZZ8</accession>
<keyword evidence="4" id="KW-1185">Reference proteome</keyword>
<feature type="compositionally biased region" description="Basic and acidic residues" evidence="1">
    <location>
        <begin position="726"/>
        <end position="742"/>
    </location>
</feature>
<feature type="compositionally biased region" description="Basic and acidic residues" evidence="1">
    <location>
        <begin position="92"/>
        <end position="114"/>
    </location>
</feature>
<dbReference type="Proteomes" id="UP001217089">
    <property type="component" value="Unassembled WGS sequence"/>
</dbReference>
<feature type="compositionally biased region" description="Basic and acidic residues" evidence="1">
    <location>
        <begin position="122"/>
        <end position="194"/>
    </location>
</feature>
<feature type="compositionally biased region" description="Basic and acidic residues" evidence="1">
    <location>
        <begin position="765"/>
        <end position="779"/>
    </location>
</feature>
<gene>
    <name evidence="3" type="ORF">KUTeg_025021</name>
</gene>
<evidence type="ECO:0000259" key="2">
    <source>
        <dbReference type="Pfam" id="PF16026"/>
    </source>
</evidence>
<sequence>MDGYSSGSVKTIPAGINSLKGIKMLSLSKFIGKLKMTSAIECLEQQDYINMILDIDRDYTDIKSKNADLKAKLEESFTSAVKGVTDNGNSKEQVDNLKKDQTDKTIEVKVEKTEGPQQQGLQDKHQDTEPETKIPKEGEATEGIQREVSQEESRAKEIQLPKPDNKTEDTQLGENRDNEIQVPKPDNETEDTKQGESIAKEIQVPKLDSETEGRKQGENRAKEIQVPKPDNETEDRKQQQEIIDKKNEEIVQLQDKLKEMQTKINDMERQLVTSETAKIESEENFKKLNAKYAQHIKDSQNLIEEYRRDIHRLNQKIDNDSLEIQRYKDEKIKLNEQMNDLKLRLSHIAGSKLSENNPSITDLSDPNRPIKIAEQFSELYDNEWTDALELLQNSGQDERSAVDILQKTLKMCFEFCQVKSEKQQRDLVNALLPTKSHDLSVFTPEVSKSVKDLRKMTDLEEHWVTWLNQEFLTTEEYNSLPEERKKEEFVKFVNICLKCSWLSNVQDPPIVLEFNLGHLSKYDSNYTKAFTKQGEFVDYVVWPCMLRCKGGALLVKGIVQCTNDPGSKSLQVVSSAVDLETTSDITESTEKKVETTPKTGDKDIADQQEKDAENADNASDEIQKTVKDNQQIGTLGDSANKDETETPDTASVDRENEEPDMTKYTADNRGTDCDIEQDSPNDKNVSSKSDDNAVETLTEKIEKNKNNTETTVKQINSTDDNNSETLDVKNKGYGDNTKDKQVETVPNKTVDKNDTKQEVSLSADTSKESEEVNKSDTKQEVQPSADTSKEDEEVNKNDTKQEVSPSADTSKEGVEVNKSDTKQEVSQSAGTSKEGEEMDKSDTKQEVSQSANTSKEGKNVDKSDAKQVSPSADTSKKRKDVDKNDL</sequence>
<organism evidence="3 4">
    <name type="scientific">Tegillarca granosa</name>
    <name type="common">Malaysian cockle</name>
    <name type="synonym">Anadara granosa</name>
    <dbReference type="NCBI Taxonomy" id="220873"/>
    <lineage>
        <taxon>Eukaryota</taxon>
        <taxon>Metazoa</taxon>
        <taxon>Spiralia</taxon>
        <taxon>Lophotrochozoa</taxon>
        <taxon>Mollusca</taxon>
        <taxon>Bivalvia</taxon>
        <taxon>Autobranchia</taxon>
        <taxon>Pteriomorphia</taxon>
        <taxon>Arcoida</taxon>
        <taxon>Arcoidea</taxon>
        <taxon>Arcidae</taxon>
        <taxon>Tegillarca</taxon>
    </lineage>
</organism>
<proteinExistence type="predicted"/>
<feature type="compositionally biased region" description="Basic and acidic residues" evidence="1">
    <location>
        <begin position="588"/>
        <end position="613"/>
    </location>
</feature>
<feature type="region of interest" description="Disordered" evidence="1">
    <location>
        <begin position="585"/>
        <end position="886"/>
    </location>
</feature>
<feature type="compositionally biased region" description="Basic and acidic residues" evidence="1">
    <location>
        <begin position="855"/>
        <end position="865"/>
    </location>
</feature>
<feature type="compositionally biased region" description="Basic and acidic residues" evidence="1">
    <location>
        <begin position="809"/>
        <end position="823"/>
    </location>
</feature>
<reference evidence="3 4" key="1">
    <citation type="submission" date="2022-12" db="EMBL/GenBank/DDBJ databases">
        <title>Chromosome-level genome of Tegillarca granosa.</title>
        <authorList>
            <person name="Kim J."/>
        </authorList>
    </citation>
    <scope>NUCLEOTIDE SEQUENCE [LARGE SCALE GENOMIC DNA]</scope>
    <source>
        <strain evidence="3">Teg-2019</strain>
        <tissue evidence="3">Adductor muscle</tissue>
    </source>
</reference>
<dbReference type="EMBL" id="JARBDR010000923">
    <property type="protein sequence ID" value="KAJ8298490.1"/>
    <property type="molecule type" value="Genomic_DNA"/>
</dbReference>
<name>A0ABQ9DZZ8_TEGGR</name>
<protein>
    <recommendedName>
        <fullName evidence="2">Mitochondria-eating protein C-terminal domain-containing protein</fullName>
    </recommendedName>
</protein>
<evidence type="ECO:0000256" key="1">
    <source>
        <dbReference type="SAM" id="MobiDB-lite"/>
    </source>
</evidence>
<comment type="caution">
    <text evidence="3">The sequence shown here is derived from an EMBL/GenBank/DDBJ whole genome shotgun (WGS) entry which is preliminary data.</text>
</comment>
<feature type="compositionally biased region" description="Basic and acidic residues" evidence="1">
    <location>
        <begin position="207"/>
        <end position="241"/>
    </location>
</feature>
<feature type="compositionally biased region" description="Polar residues" evidence="1">
    <location>
        <begin position="707"/>
        <end position="725"/>
    </location>
</feature>
<evidence type="ECO:0000313" key="4">
    <source>
        <dbReference type="Proteomes" id="UP001217089"/>
    </source>
</evidence>
<feature type="compositionally biased region" description="Basic and acidic residues" evidence="1">
    <location>
        <begin position="833"/>
        <end position="845"/>
    </location>
</feature>
<feature type="domain" description="Mitochondria-eating protein C-terminal" evidence="2">
    <location>
        <begin position="369"/>
        <end position="560"/>
    </location>
</feature>
<dbReference type="InterPro" id="IPR031981">
    <property type="entry name" value="MIEAP_C"/>
</dbReference>
<evidence type="ECO:0000313" key="3">
    <source>
        <dbReference type="EMBL" id="KAJ8298490.1"/>
    </source>
</evidence>
<feature type="region of interest" description="Disordered" evidence="1">
    <location>
        <begin position="83"/>
        <end position="241"/>
    </location>
</feature>
<feature type="compositionally biased region" description="Basic and acidic residues" evidence="1">
    <location>
        <begin position="697"/>
        <end position="706"/>
    </location>
</feature>